<evidence type="ECO:0000256" key="1">
    <source>
        <dbReference type="SAM" id="MobiDB-lite"/>
    </source>
</evidence>
<dbReference type="AlphaFoldDB" id="A0A7R9IJI8"/>
<protein>
    <recommendedName>
        <fullName evidence="2">Gamma-secretase-activating protein C-terminal domain-containing protein</fullName>
    </recommendedName>
</protein>
<reference evidence="3" key="1">
    <citation type="submission" date="2020-11" db="EMBL/GenBank/DDBJ databases">
        <authorList>
            <person name="Tran Van P."/>
        </authorList>
    </citation>
    <scope>NUCLEOTIDE SEQUENCE</scope>
</reference>
<dbReference type="PANTHER" id="PTHR13630">
    <property type="entry name" value="GAMMA-SECRETASE-ACTIVATING PROTEIN"/>
    <property type="match status" value="1"/>
</dbReference>
<accession>A0A7R9IJI8</accession>
<feature type="region of interest" description="Disordered" evidence="1">
    <location>
        <begin position="713"/>
        <end position="739"/>
    </location>
</feature>
<organism evidence="3">
    <name type="scientific">Timema tahoe</name>
    <dbReference type="NCBI Taxonomy" id="61484"/>
    <lineage>
        <taxon>Eukaryota</taxon>
        <taxon>Metazoa</taxon>
        <taxon>Ecdysozoa</taxon>
        <taxon>Arthropoda</taxon>
        <taxon>Hexapoda</taxon>
        <taxon>Insecta</taxon>
        <taxon>Pterygota</taxon>
        <taxon>Neoptera</taxon>
        <taxon>Polyneoptera</taxon>
        <taxon>Phasmatodea</taxon>
        <taxon>Timematodea</taxon>
        <taxon>Timematoidea</taxon>
        <taxon>Timematidae</taxon>
        <taxon>Timema</taxon>
    </lineage>
</organism>
<dbReference type="PANTHER" id="PTHR13630:SF1">
    <property type="entry name" value="GAMMA-SECRETASE-ACTIVATING PROTEIN"/>
    <property type="match status" value="1"/>
</dbReference>
<dbReference type="InterPro" id="IPR026172">
    <property type="entry name" value="GSAP_fam"/>
</dbReference>
<gene>
    <name evidence="3" type="ORF">TTEB3V08_LOCUS7470</name>
</gene>
<sequence>MSHQSPTLPWVFDSYGGQAGEGREGLLRANKTSTVLIVNGVADVISSDIPKKNLEELDGPVTSESLVRAFTWAQWAPTHQALYYIHYRRIQASVEGEPKEEELSPTLSCLQFHDDTPHETVLNIPLNLPQLPRSGGILCGVYEDDPVPLRVHDCSLDLQVVSDSRGVVCICHHYLYQPVKPPVQAEGGDMSNTVHFAYSVTLLHHGCVIHCVVPGIPWSDARTMKPTFVLHGDQHMLVYAPGLFTHLLDIGLSHEPCCHILTSPHLPGMPSHVTHLVPLLQTGNNVTTVDLPSLDLVSLAVTTAHLVDTFRSDNSLGNRLAILHYFLVHQGDFETVAELLMPVVERPLDLSVSQLLQEVLIGGAYASAQRNLPSDAAALMLLLPLTSGVPAGELHVKVNRLSMSVTQEMLWNTAMMLLSPQQRVVPYRADMWTRLWEQLTKKTGKDRPRFRPSQVADKLMVSLVCYQPEALSRSSTPLSPGTSLVGSGTLGELANMAAGGRGKADNLPFFEMESCTASKQEHVISVNLRELSMHLLKNTTKQQTPLHVHVVATQYCAAQLELSRLLCQLLCHCASVDARQEQEYGFALVDQLDEGRRYVLFVLLERFYLAVNSLAFPLPQGFTSFFTFLGYRTLAFPTFLQYTQRNTFELQVDVMKAIMADMDDTTEGVRRKLRLLLLLPRSRAKRLLNQWAHPVSLMLRAREHALNILSGVEGAQARGHPPQSVRTAQLGSRVELSHA</sequence>
<name>A0A7R9IJI8_9NEOP</name>
<evidence type="ECO:0000313" key="3">
    <source>
        <dbReference type="EMBL" id="CAD7459518.1"/>
    </source>
</evidence>
<dbReference type="InterPro" id="IPR028010">
    <property type="entry name" value="GSAP_C_dom"/>
</dbReference>
<dbReference type="GO" id="GO:0005802">
    <property type="term" value="C:trans-Golgi network"/>
    <property type="evidence" value="ECO:0007669"/>
    <property type="project" value="TreeGrafter"/>
</dbReference>
<proteinExistence type="predicted"/>
<dbReference type="Pfam" id="PF14959">
    <property type="entry name" value="GSAP-16"/>
    <property type="match status" value="1"/>
</dbReference>
<dbReference type="GO" id="GO:1902004">
    <property type="term" value="P:positive regulation of amyloid-beta formation"/>
    <property type="evidence" value="ECO:0007669"/>
    <property type="project" value="TreeGrafter"/>
</dbReference>
<feature type="domain" description="Gamma-secretase-activating protein C-terminal" evidence="2">
    <location>
        <begin position="560"/>
        <end position="673"/>
    </location>
</feature>
<dbReference type="EMBL" id="OE002929">
    <property type="protein sequence ID" value="CAD7459518.1"/>
    <property type="molecule type" value="Genomic_DNA"/>
</dbReference>
<evidence type="ECO:0000259" key="2">
    <source>
        <dbReference type="Pfam" id="PF14959"/>
    </source>
</evidence>